<evidence type="ECO:0000256" key="7">
    <source>
        <dbReference type="SAM" id="MobiDB-lite"/>
    </source>
</evidence>
<organism evidence="10 11">
    <name type="scientific">Taxus chinensis</name>
    <name type="common">Chinese yew</name>
    <name type="synonym">Taxus wallichiana var. chinensis</name>
    <dbReference type="NCBI Taxonomy" id="29808"/>
    <lineage>
        <taxon>Eukaryota</taxon>
        <taxon>Viridiplantae</taxon>
        <taxon>Streptophyta</taxon>
        <taxon>Embryophyta</taxon>
        <taxon>Tracheophyta</taxon>
        <taxon>Spermatophyta</taxon>
        <taxon>Pinopsida</taxon>
        <taxon>Pinidae</taxon>
        <taxon>Conifers II</taxon>
        <taxon>Cupressales</taxon>
        <taxon>Taxaceae</taxon>
        <taxon>Taxus</taxon>
    </lineage>
</organism>
<dbReference type="AlphaFoldDB" id="A0AA38G636"/>
<evidence type="ECO:0000259" key="9">
    <source>
        <dbReference type="Pfam" id="PF22669"/>
    </source>
</evidence>
<dbReference type="GO" id="GO:0016791">
    <property type="term" value="F:phosphatase activity"/>
    <property type="evidence" value="ECO:0007669"/>
    <property type="project" value="InterPro"/>
</dbReference>
<comment type="subcellular location">
    <subcellularLocation>
        <location evidence="1">Cell envelope</location>
    </subcellularLocation>
    <subcellularLocation>
        <location evidence="2">Secreted</location>
    </subcellularLocation>
</comment>
<evidence type="ECO:0000256" key="5">
    <source>
        <dbReference type="ARBA" id="ARBA00022729"/>
    </source>
</evidence>
<dbReference type="EMBL" id="JAHRHJ020000004">
    <property type="protein sequence ID" value="KAH9317469.1"/>
    <property type="molecule type" value="Genomic_DNA"/>
</dbReference>
<reference evidence="10 11" key="1">
    <citation type="journal article" date="2021" name="Nat. Plants">
        <title>The Taxus genome provides insights into paclitaxel biosynthesis.</title>
        <authorList>
            <person name="Xiong X."/>
            <person name="Gou J."/>
            <person name="Liao Q."/>
            <person name="Li Y."/>
            <person name="Zhou Q."/>
            <person name="Bi G."/>
            <person name="Li C."/>
            <person name="Du R."/>
            <person name="Wang X."/>
            <person name="Sun T."/>
            <person name="Guo L."/>
            <person name="Liang H."/>
            <person name="Lu P."/>
            <person name="Wu Y."/>
            <person name="Zhang Z."/>
            <person name="Ro D.K."/>
            <person name="Shang Y."/>
            <person name="Huang S."/>
            <person name="Yan J."/>
        </authorList>
    </citation>
    <scope>NUCLEOTIDE SEQUENCE [LARGE SCALE GENOMIC DNA]</scope>
    <source>
        <strain evidence="10">Ta-2019</strain>
    </source>
</reference>
<dbReference type="SUPFAM" id="SSF56219">
    <property type="entry name" value="DNase I-like"/>
    <property type="match status" value="1"/>
</dbReference>
<feature type="region of interest" description="Disordered" evidence="7">
    <location>
        <begin position="310"/>
        <end position="344"/>
    </location>
</feature>
<feature type="non-terminal residue" evidence="10">
    <location>
        <position position="515"/>
    </location>
</feature>
<dbReference type="InterPro" id="IPR000300">
    <property type="entry name" value="IPPc"/>
</dbReference>
<dbReference type="InterPro" id="IPR006946">
    <property type="entry name" value="DGR2-like_dom"/>
</dbReference>
<comment type="caution">
    <text evidence="10">The sequence shown here is derived from an EMBL/GenBank/DDBJ whole genome shotgun (WGS) entry which is preliminary data.</text>
</comment>
<feature type="domain" description="Inositol polyphosphate-related phosphatase" evidence="9">
    <location>
        <begin position="423"/>
        <end position="515"/>
    </location>
</feature>
<gene>
    <name evidence="10" type="ORF">KI387_019238</name>
</gene>
<dbReference type="InterPro" id="IPR052437">
    <property type="entry name" value="Pectin_Meth_Modulator"/>
</dbReference>
<dbReference type="Pfam" id="PF22669">
    <property type="entry name" value="Exo_endo_phos2"/>
    <property type="match status" value="1"/>
</dbReference>
<dbReference type="Proteomes" id="UP000824469">
    <property type="component" value="Unassembled WGS sequence"/>
</dbReference>
<evidence type="ECO:0000256" key="2">
    <source>
        <dbReference type="ARBA" id="ARBA00004613"/>
    </source>
</evidence>
<keyword evidence="6" id="KW-0325">Glycoprotein</keyword>
<feature type="domain" description="DUF642" evidence="8">
    <location>
        <begin position="46"/>
        <end position="203"/>
    </location>
</feature>
<sequence>RYEMESAKKLKESLQNSQRLTDSMLTILGSFDTCISSLNSAVLRTENGDFEAPPGKIRVNESNQRAVLFPSNTLSGWEFGGVVEYVKGGGNISLADNGHGIQLGEDGWISQSFRSEPDSLYLLTFTFTAAETDCWWSPSYLILSVPPHSTAFYLQERYGHESWETHGWGFRATTGKTNVKFSSQAQSYANIYCGPLLDAVYLKEQEHLETLADNILLNGDFEQGPYLYPKSTRGVLLHPLENRDAETSSLPGWKIKDTVKYIDIDKGNRGIEIVSGSTGGIEQRNVLSAEDNGPAAKQLSLVHETLNNNRSQCSSSKLHNNSAPSQRKSFEASKLLSKRNGEAKSSPLKLKRRIALAERLSLGGLIDRVDSSGSFRSISEDESETQGHVCYLLTMIYQNPCTEKHYKSKYCIIRGIVLRAWSQGSISISSRVIWLGDLNYRLALHYAETKRLVGKNDWEALLEKDQLRNEKKAGRVFKGWNEGKIYFLPNYKYSRNSDHYAGENVRSRSKRRTPA</sequence>
<evidence type="ECO:0000256" key="6">
    <source>
        <dbReference type="ARBA" id="ARBA00023180"/>
    </source>
</evidence>
<dbReference type="Pfam" id="PF04862">
    <property type="entry name" value="DUF642"/>
    <property type="match status" value="1"/>
</dbReference>
<dbReference type="InterPro" id="IPR036691">
    <property type="entry name" value="Endo/exonu/phosph_ase_sf"/>
</dbReference>
<evidence type="ECO:0000256" key="1">
    <source>
        <dbReference type="ARBA" id="ARBA00004196"/>
    </source>
</evidence>
<evidence type="ECO:0000256" key="4">
    <source>
        <dbReference type="ARBA" id="ARBA00022525"/>
    </source>
</evidence>
<proteinExistence type="inferred from homology"/>
<evidence type="ECO:0000259" key="8">
    <source>
        <dbReference type="Pfam" id="PF04862"/>
    </source>
</evidence>
<evidence type="ECO:0000313" key="10">
    <source>
        <dbReference type="EMBL" id="KAH9317469.1"/>
    </source>
</evidence>
<feature type="compositionally biased region" description="Polar residues" evidence="7">
    <location>
        <begin position="310"/>
        <end position="327"/>
    </location>
</feature>
<dbReference type="PANTHER" id="PTHR31265:SF28">
    <property type="entry name" value="EMB|CAB87702.1"/>
    <property type="match status" value="1"/>
</dbReference>
<dbReference type="PANTHER" id="PTHR31265">
    <property type="entry name" value="OS02G0527500 PROTEIN-RELATED"/>
    <property type="match status" value="1"/>
</dbReference>
<evidence type="ECO:0000313" key="11">
    <source>
        <dbReference type="Proteomes" id="UP000824469"/>
    </source>
</evidence>
<feature type="non-terminal residue" evidence="10">
    <location>
        <position position="1"/>
    </location>
</feature>
<dbReference type="GO" id="GO:0046856">
    <property type="term" value="P:phosphatidylinositol dephosphorylation"/>
    <property type="evidence" value="ECO:0007669"/>
    <property type="project" value="InterPro"/>
</dbReference>
<name>A0AA38G636_TAXCH</name>
<protein>
    <submittedName>
        <fullName evidence="10">Uncharacterized protein</fullName>
    </submittedName>
</protein>
<accession>A0AA38G636</accession>
<dbReference type="GO" id="GO:0005576">
    <property type="term" value="C:extracellular region"/>
    <property type="evidence" value="ECO:0007669"/>
    <property type="project" value="UniProtKB-SubCell"/>
</dbReference>
<keyword evidence="4" id="KW-0964">Secreted</keyword>
<comment type="similarity">
    <text evidence="3">Belongs to the inositol polyphosphate 5-phosphatase family.</text>
</comment>
<keyword evidence="11" id="KW-1185">Reference proteome</keyword>
<keyword evidence="5" id="KW-0732">Signal</keyword>
<dbReference type="Gene3D" id="3.60.10.10">
    <property type="entry name" value="Endonuclease/exonuclease/phosphatase"/>
    <property type="match status" value="1"/>
</dbReference>
<evidence type="ECO:0000256" key="3">
    <source>
        <dbReference type="ARBA" id="ARBA00010768"/>
    </source>
</evidence>